<evidence type="ECO:0000256" key="1">
    <source>
        <dbReference type="SAM" id="MobiDB-lite"/>
    </source>
</evidence>
<accession>A0A0P0R9U1</accession>
<reference evidence="2 3" key="1">
    <citation type="journal article" date="2014" name="Genome Announc.">
        <title>Draft Genome Sequence of the Haloacid-Degrading Burkholderia caribensis Strain MBA4.</title>
        <authorList>
            <person name="Pan Y."/>
            <person name="Kong K.F."/>
            <person name="Tsang J.S."/>
        </authorList>
    </citation>
    <scope>NUCLEOTIDE SEQUENCE [LARGE SCALE GENOMIC DNA]</scope>
    <source>
        <strain evidence="2 3">MBA4</strain>
    </source>
</reference>
<dbReference type="AlphaFoldDB" id="A0A0P0R9U1"/>
<proteinExistence type="predicted"/>
<dbReference type="EMBL" id="CP012746">
    <property type="protein sequence ID" value="ALL64945.1"/>
    <property type="molecule type" value="Genomic_DNA"/>
</dbReference>
<dbReference type="KEGG" id="bcai:K788_0002450"/>
<protein>
    <submittedName>
        <fullName evidence="2">Uncharacterized protein</fullName>
    </submittedName>
</protein>
<sequence length="173" mass="18732">MTCAFARRAARVLSERGEATQPRELSGKTATSNTPFTLAASLVESQSRRTFLDLDNHLAAISTLHTRVACARARNAQCCHRIQPGCTEGASDDRESLVGLRTESLLPSPYLIDVIYALPACFDGGRRYHRGPRKVGGTRKRKRVRAAANGHGKVAAGHDGFRRASDDWANSGG</sequence>
<dbReference type="Proteomes" id="UP000019146">
    <property type="component" value="Chromosome 1"/>
</dbReference>
<name>A0A0P0R9U1_9BURK</name>
<evidence type="ECO:0000313" key="3">
    <source>
        <dbReference type="Proteomes" id="UP000019146"/>
    </source>
</evidence>
<organism evidence="2 3">
    <name type="scientific">Paraburkholderia caribensis MBA4</name>
    <dbReference type="NCBI Taxonomy" id="1323664"/>
    <lineage>
        <taxon>Bacteria</taxon>
        <taxon>Pseudomonadati</taxon>
        <taxon>Pseudomonadota</taxon>
        <taxon>Betaproteobacteria</taxon>
        <taxon>Burkholderiales</taxon>
        <taxon>Burkholderiaceae</taxon>
        <taxon>Paraburkholderia</taxon>
    </lineage>
</organism>
<gene>
    <name evidence="2" type="ORF">K788_0002450</name>
</gene>
<evidence type="ECO:0000313" key="2">
    <source>
        <dbReference type="EMBL" id="ALL64945.1"/>
    </source>
</evidence>
<feature type="region of interest" description="Disordered" evidence="1">
    <location>
        <begin position="150"/>
        <end position="173"/>
    </location>
</feature>